<dbReference type="Proteomes" id="UP000607653">
    <property type="component" value="Unassembled WGS sequence"/>
</dbReference>
<evidence type="ECO:0000256" key="1">
    <source>
        <dbReference type="SAM" id="MobiDB-lite"/>
    </source>
</evidence>
<proteinExistence type="predicted"/>
<feature type="compositionally biased region" description="Polar residues" evidence="1">
    <location>
        <begin position="49"/>
        <end position="59"/>
    </location>
</feature>
<comment type="caution">
    <text evidence="2">The sequence shown here is derived from an EMBL/GenBank/DDBJ whole genome shotgun (WGS) entry which is preliminary data.</text>
</comment>
<name>A0A822YHF6_NELNU</name>
<dbReference type="EMBL" id="DUZY01000003">
    <property type="protein sequence ID" value="DAD30901.1"/>
    <property type="molecule type" value="Genomic_DNA"/>
</dbReference>
<sequence>MQSQPPLFVSFLNYENYYQMGTEILRPQDCLVERRRVCPVALPRHKPYANNSRSCQRQAIQPEPRKRFPQEEPLISKK</sequence>
<reference evidence="2 3" key="1">
    <citation type="journal article" date="2020" name="Mol. Biol. Evol.">
        <title>Distinct Expression and Methylation Patterns for Genes with Different Fates following a Single Whole-Genome Duplication in Flowering Plants.</title>
        <authorList>
            <person name="Shi T."/>
            <person name="Rahmani R.S."/>
            <person name="Gugger P.F."/>
            <person name="Wang M."/>
            <person name="Li H."/>
            <person name="Zhang Y."/>
            <person name="Li Z."/>
            <person name="Wang Q."/>
            <person name="Van de Peer Y."/>
            <person name="Marchal K."/>
            <person name="Chen J."/>
        </authorList>
    </citation>
    <scope>NUCLEOTIDE SEQUENCE [LARGE SCALE GENOMIC DNA]</scope>
    <source>
        <tissue evidence="2">Leaf</tissue>
    </source>
</reference>
<dbReference type="AlphaFoldDB" id="A0A822YHF6"/>
<evidence type="ECO:0000313" key="3">
    <source>
        <dbReference type="Proteomes" id="UP000607653"/>
    </source>
</evidence>
<feature type="region of interest" description="Disordered" evidence="1">
    <location>
        <begin position="45"/>
        <end position="78"/>
    </location>
</feature>
<organism evidence="2 3">
    <name type="scientific">Nelumbo nucifera</name>
    <name type="common">Sacred lotus</name>
    <dbReference type="NCBI Taxonomy" id="4432"/>
    <lineage>
        <taxon>Eukaryota</taxon>
        <taxon>Viridiplantae</taxon>
        <taxon>Streptophyta</taxon>
        <taxon>Embryophyta</taxon>
        <taxon>Tracheophyta</taxon>
        <taxon>Spermatophyta</taxon>
        <taxon>Magnoliopsida</taxon>
        <taxon>Proteales</taxon>
        <taxon>Nelumbonaceae</taxon>
        <taxon>Nelumbo</taxon>
    </lineage>
</organism>
<evidence type="ECO:0000313" key="2">
    <source>
        <dbReference type="EMBL" id="DAD30901.1"/>
    </source>
</evidence>
<accession>A0A822YHF6</accession>
<protein>
    <submittedName>
        <fullName evidence="2">Uncharacterized protein</fullName>
    </submittedName>
</protein>
<gene>
    <name evidence="2" type="ORF">HUJ06_009752</name>
</gene>
<keyword evidence="3" id="KW-1185">Reference proteome</keyword>